<evidence type="ECO:0000313" key="2">
    <source>
        <dbReference type="Proteomes" id="UP001291623"/>
    </source>
</evidence>
<gene>
    <name evidence="1" type="ORF">RND71_019336</name>
</gene>
<reference evidence="1" key="1">
    <citation type="submission" date="2023-12" db="EMBL/GenBank/DDBJ databases">
        <title>Genome assembly of Anisodus tanguticus.</title>
        <authorList>
            <person name="Wang Y.-J."/>
        </authorList>
    </citation>
    <scope>NUCLEOTIDE SEQUENCE</scope>
    <source>
        <strain evidence="1">KB-2021</strain>
        <tissue evidence="1">Leaf</tissue>
    </source>
</reference>
<accession>A0AAE1VGC8</accession>
<keyword evidence="2" id="KW-1185">Reference proteome</keyword>
<comment type="caution">
    <text evidence="1">The sequence shown here is derived from an EMBL/GenBank/DDBJ whole genome shotgun (WGS) entry which is preliminary data.</text>
</comment>
<proteinExistence type="predicted"/>
<protein>
    <submittedName>
        <fullName evidence="1">Uncharacterized protein</fullName>
    </submittedName>
</protein>
<dbReference type="Proteomes" id="UP001291623">
    <property type="component" value="Unassembled WGS sequence"/>
</dbReference>
<organism evidence="1 2">
    <name type="scientific">Anisodus tanguticus</name>
    <dbReference type="NCBI Taxonomy" id="243964"/>
    <lineage>
        <taxon>Eukaryota</taxon>
        <taxon>Viridiplantae</taxon>
        <taxon>Streptophyta</taxon>
        <taxon>Embryophyta</taxon>
        <taxon>Tracheophyta</taxon>
        <taxon>Spermatophyta</taxon>
        <taxon>Magnoliopsida</taxon>
        <taxon>eudicotyledons</taxon>
        <taxon>Gunneridae</taxon>
        <taxon>Pentapetalae</taxon>
        <taxon>asterids</taxon>
        <taxon>lamiids</taxon>
        <taxon>Solanales</taxon>
        <taxon>Solanaceae</taxon>
        <taxon>Solanoideae</taxon>
        <taxon>Hyoscyameae</taxon>
        <taxon>Anisodus</taxon>
    </lineage>
</organism>
<dbReference type="EMBL" id="JAVYJV010000010">
    <property type="protein sequence ID" value="KAK4360384.1"/>
    <property type="molecule type" value="Genomic_DNA"/>
</dbReference>
<dbReference type="AlphaFoldDB" id="A0AAE1VGC8"/>
<sequence>MFVDFTIVLKDAPLCCCLMLVAATGGSVRMPILEQLLCLGCHYVLEKNM</sequence>
<name>A0AAE1VGC8_9SOLA</name>
<evidence type="ECO:0000313" key="1">
    <source>
        <dbReference type="EMBL" id="KAK4360384.1"/>
    </source>
</evidence>